<dbReference type="EMBL" id="UYYF01004415">
    <property type="protein sequence ID" value="VDN03785.1"/>
    <property type="molecule type" value="Genomic_DNA"/>
</dbReference>
<evidence type="ECO:0000313" key="7">
    <source>
        <dbReference type="WBParaSite" id="TCLT_0000644401-mRNA-1"/>
    </source>
</evidence>
<evidence type="ECO:0000256" key="1">
    <source>
        <dbReference type="ARBA" id="ARBA00004123"/>
    </source>
</evidence>
<name>A0A0N5D0V0_THECL</name>
<dbReference type="STRING" id="103827.A0A0N5D0V0"/>
<keyword evidence="6" id="KW-1185">Reference proteome</keyword>
<reference evidence="7" key="1">
    <citation type="submission" date="2017-02" db="UniProtKB">
        <authorList>
            <consortium name="WormBaseParasite"/>
        </authorList>
    </citation>
    <scope>IDENTIFICATION</scope>
</reference>
<evidence type="ECO:0000313" key="5">
    <source>
        <dbReference type="EMBL" id="VDN03785.1"/>
    </source>
</evidence>
<reference evidence="5 6" key="2">
    <citation type="submission" date="2018-11" db="EMBL/GenBank/DDBJ databases">
        <authorList>
            <consortium name="Pathogen Informatics"/>
        </authorList>
    </citation>
    <scope>NUCLEOTIDE SEQUENCE [LARGE SCALE GENOMIC DNA]</scope>
</reference>
<dbReference type="GO" id="GO:0005634">
    <property type="term" value="C:nucleus"/>
    <property type="evidence" value="ECO:0007669"/>
    <property type="project" value="UniProtKB-SubCell"/>
</dbReference>
<evidence type="ECO:0000256" key="3">
    <source>
        <dbReference type="ARBA" id="ARBA00015405"/>
    </source>
</evidence>
<evidence type="ECO:0000256" key="4">
    <source>
        <dbReference type="ARBA" id="ARBA00023242"/>
    </source>
</evidence>
<evidence type="ECO:0000313" key="6">
    <source>
        <dbReference type="Proteomes" id="UP000276776"/>
    </source>
</evidence>
<dbReference type="GO" id="GO:0006261">
    <property type="term" value="P:DNA-templated DNA replication"/>
    <property type="evidence" value="ECO:0007669"/>
    <property type="project" value="TreeGrafter"/>
</dbReference>
<keyword evidence="4" id="KW-0539">Nucleus</keyword>
<accession>A0A0N5D0V0</accession>
<gene>
    <name evidence="5" type="ORF">TCLT_LOCUS6433</name>
</gene>
<dbReference type="OrthoDB" id="329666at2759"/>
<proteinExistence type="inferred from homology"/>
<organism evidence="7">
    <name type="scientific">Thelazia callipaeda</name>
    <name type="common">Oriental eyeworm</name>
    <name type="synonym">Parasitic nematode</name>
    <dbReference type="NCBI Taxonomy" id="103827"/>
    <lineage>
        <taxon>Eukaryota</taxon>
        <taxon>Metazoa</taxon>
        <taxon>Ecdysozoa</taxon>
        <taxon>Nematoda</taxon>
        <taxon>Chromadorea</taxon>
        <taxon>Rhabditida</taxon>
        <taxon>Spirurina</taxon>
        <taxon>Spiruromorpha</taxon>
        <taxon>Thelazioidea</taxon>
        <taxon>Thelaziidae</taxon>
        <taxon>Thelazia</taxon>
    </lineage>
</organism>
<evidence type="ECO:0000256" key="2">
    <source>
        <dbReference type="ARBA" id="ARBA00007925"/>
    </source>
</evidence>
<sequence length="532" mass="61078">MEMGSIYREDSCRNSEDLVHNEIDIYEEVDRIFFENVADYSENPCKLIEKLSKKFWNEFKTWKCLHTDQVKQNDLVRMRGMILNGVDTEFSLNGVVTVDSDGNTHVVCGILRDCIQCLNIEEIKGISHRYVYNVVPERGSAEWYTKTLSCKNHQKSVDAFLKDEKSKVSVKFYSSESELFSPNMVFDLYGIIDLNKIPDEECDFSSVSKSSLCEATLHVIHYEPVDCYSILSAVYPEVLDCPDVHARGIKATLDALERFLDSKIVAELLVSRFIVSRSAQPEKSVVNSLPYTLKNVCDSKTIIEMIKLFISKVHVIEMSEKMLEESWASYMRPDGCFEQGLLQVSDDTLIIIDETKLPINDLSLSKEGMKNFEIVSNFLLTGNMPFIFPYQTVEIESGATVFILSGEKCFLGEANMFTKEHCSIKLPKSYLVDMRFIQQYGVEHDSVLNLCRHALLSCRKNLGNIEIGKEIQELSIQEFLEMQHKNRNTERNSNRLHRMLMISKCLASLMGQNYVDQKCWTRAVELENSLHE</sequence>
<comment type="subcellular location">
    <subcellularLocation>
        <location evidence="1">Nucleus</location>
    </subcellularLocation>
</comment>
<protein>
    <recommendedName>
        <fullName evidence="3">Mini-chromosome maintenance complex-binding protein</fullName>
    </recommendedName>
</protein>
<dbReference type="InterPro" id="IPR019140">
    <property type="entry name" value="MCM_complex-bd"/>
</dbReference>
<dbReference type="AlphaFoldDB" id="A0A0N5D0V0"/>
<dbReference type="PANTHER" id="PTHR13489">
    <property type="entry name" value="MINI-CHROMOSOME MAINTENANCE COMPLEX-BINDING PROTEIN"/>
    <property type="match status" value="1"/>
</dbReference>
<dbReference type="PANTHER" id="PTHR13489:SF0">
    <property type="entry name" value="MINI-CHROMOSOME MAINTENANCE COMPLEX-BINDING PROTEIN"/>
    <property type="match status" value="1"/>
</dbReference>
<comment type="similarity">
    <text evidence="2">Belongs to the MCMBP family.</text>
</comment>
<dbReference type="OMA" id="YPYQTVE"/>
<dbReference type="WBParaSite" id="TCLT_0000644401-mRNA-1">
    <property type="protein sequence ID" value="TCLT_0000644401-mRNA-1"/>
    <property type="gene ID" value="TCLT_0000644401"/>
</dbReference>
<dbReference type="Pfam" id="PF09739">
    <property type="entry name" value="MCM_bind"/>
    <property type="match status" value="2"/>
</dbReference>
<dbReference type="Proteomes" id="UP000276776">
    <property type="component" value="Unassembled WGS sequence"/>
</dbReference>
<dbReference type="GO" id="GO:0003682">
    <property type="term" value="F:chromatin binding"/>
    <property type="evidence" value="ECO:0007669"/>
    <property type="project" value="TreeGrafter"/>
</dbReference>